<dbReference type="EMBL" id="JELX01000728">
    <property type="protein sequence ID" value="KYF62214.1"/>
    <property type="molecule type" value="Genomic_DNA"/>
</dbReference>
<comment type="caution">
    <text evidence="1">The sequence shown here is derived from an EMBL/GenBank/DDBJ whole genome shotgun (WGS) entry which is preliminary data.</text>
</comment>
<evidence type="ECO:0000313" key="1">
    <source>
        <dbReference type="EMBL" id="KYF62214.1"/>
    </source>
</evidence>
<dbReference type="AlphaFoldDB" id="A0A150Q2L4"/>
<sequence>MAVLFASLMASFTLIGCQVEVVDEPSPDGEVGEASQAMLNCKGRCARFFMLCVQSGDDYEFCAADRDACMADCDEQTCEPGEPGCCQGQPTCW</sequence>
<name>A0A150Q2L4_SORCE</name>
<evidence type="ECO:0000313" key="2">
    <source>
        <dbReference type="Proteomes" id="UP000075604"/>
    </source>
</evidence>
<dbReference type="Proteomes" id="UP000075604">
    <property type="component" value="Unassembled WGS sequence"/>
</dbReference>
<accession>A0A150Q2L4</accession>
<organism evidence="1 2">
    <name type="scientific">Sorangium cellulosum</name>
    <name type="common">Polyangium cellulosum</name>
    <dbReference type="NCBI Taxonomy" id="56"/>
    <lineage>
        <taxon>Bacteria</taxon>
        <taxon>Pseudomonadati</taxon>
        <taxon>Myxococcota</taxon>
        <taxon>Polyangia</taxon>
        <taxon>Polyangiales</taxon>
        <taxon>Polyangiaceae</taxon>
        <taxon>Sorangium</taxon>
    </lineage>
</organism>
<gene>
    <name evidence="1" type="ORF">BE04_18145</name>
</gene>
<proteinExistence type="predicted"/>
<reference evidence="1 2" key="1">
    <citation type="submission" date="2014-02" db="EMBL/GenBank/DDBJ databases">
        <title>The small core and large imbalanced accessory genome model reveals a collaborative survival strategy of Sorangium cellulosum strains in nature.</title>
        <authorList>
            <person name="Han K."/>
            <person name="Peng R."/>
            <person name="Blom J."/>
            <person name="Li Y.-Z."/>
        </authorList>
    </citation>
    <scope>NUCLEOTIDE SEQUENCE [LARGE SCALE GENOMIC DNA]</scope>
    <source>
        <strain evidence="1 2">So0157-18</strain>
    </source>
</reference>
<protein>
    <submittedName>
        <fullName evidence="1">Uncharacterized protein</fullName>
    </submittedName>
</protein>